<sequence length="101" mass="10223">MTDFNRSPTLSLRRTGTALTGSHPSKPAAPAVTRKGVSPAGITGGTAGGLKGGASGGAQAASERTLDSTALLQGRSHVSIVHNGETYQLRATRLGKLILTK</sequence>
<evidence type="ECO:0000256" key="1">
    <source>
        <dbReference type="SAM" id="MobiDB-lite"/>
    </source>
</evidence>
<feature type="region of interest" description="Disordered" evidence="1">
    <location>
        <begin position="1"/>
        <end position="61"/>
    </location>
</feature>
<feature type="compositionally biased region" description="Gly residues" evidence="1">
    <location>
        <begin position="42"/>
        <end position="56"/>
    </location>
</feature>
<dbReference type="OrthoDB" id="5348353at2"/>
<evidence type="ECO:0000313" key="3">
    <source>
        <dbReference type="Proteomes" id="UP000295722"/>
    </source>
</evidence>
<evidence type="ECO:0000313" key="2">
    <source>
        <dbReference type="EMBL" id="TDG25642.1"/>
    </source>
</evidence>
<feature type="compositionally biased region" description="Polar residues" evidence="1">
    <location>
        <begin position="1"/>
        <end position="23"/>
    </location>
</feature>
<name>A0A4R5MET4_9BURK</name>
<reference evidence="2 3" key="1">
    <citation type="submission" date="2019-03" db="EMBL/GenBank/DDBJ databases">
        <title>Paraburkholderia sp. 4M-K11, isolated from subtropical forest soil.</title>
        <authorList>
            <person name="Gao Z.-H."/>
            <person name="Qiu L.-H."/>
        </authorList>
    </citation>
    <scope>NUCLEOTIDE SEQUENCE [LARGE SCALE GENOMIC DNA]</scope>
    <source>
        <strain evidence="2 3">4M-K11</strain>
    </source>
</reference>
<dbReference type="EMBL" id="SMRP01000002">
    <property type="protein sequence ID" value="TDG25642.1"/>
    <property type="molecule type" value="Genomic_DNA"/>
</dbReference>
<dbReference type="Proteomes" id="UP000295722">
    <property type="component" value="Unassembled WGS sequence"/>
</dbReference>
<keyword evidence="3" id="KW-1185">Reference proteome</keyword>
<dbReference type="InterPro" id="IPR019600">
    <property type="entry name" value="Hemin_uptake_protein_HemP"/>
</dbReference>
<accession>A0A4R5MET4</accession>
<dbReference type="Pfam" id="PF10636">
    <property type="entry name" value="hemP"/>
    <property type="match status" value="1"/>
</dbReference>
<dbReference type="AlphaFoldDB" id="A0A4R5MET4"/>
<dbReference type="RefSeq" id="WP_133194185.1">
    <property type="nucleotide sequence ID" value="NZ_JBHUCW010000006.1"/>
</dbReference>
<gene>
    <name evidence="2" type="primary">hemP</name>
    <name evidence="2" type="ORF">EYW47_04310</name>
</gene>
<protein>
    <submittedName>
        <fullName evidence="2">Hemin uptake protein HemP</fullName>
    </submittedName>
</protein>
<organism evidence="2 3">
    <name type="scientific">Paraburkholderia silviterrae</name>
    <dbReference type="NCBI Taxonomy" id="2528715"/>
    <lineage>
        <taxon>Bacteria</taxon>
        <taxon>Pseudomonadati</taxon>
        <taxon>Pseudomonadota</taxon>
        <taxon>Betaproteobacteria</taxon>
        <taxon>Burkholderiales</taxon>
        <taxon>Burkholderiaceae</taxon>
        <taxon>Paraburkholderia</taxon>
    </lineage>
</organism>
<proteinExistence type="predicted"/>
<comment type="caution">
    <text evidence="2">The sequence shown here is derived from an EMBL/GenBank/DDBJ whole genome shotgun (WGS) entry which is preliminary data.</text>
</comment>
<dbReference type="Gene3D" id="2.10.70.10">
    <property type="entry name" value="Complement Module, domain 1"/>
    <property type="match status" value="1"/>
</dbReference>